<protein>
    <recommendedName>
        <fullName evidence="1">S1 motif domain-containing protein</fullName>
    </recommendedName>
</protein>
<comment type="caution">
    <text evidence="2">The sequence shown here is derived from an EMBL/GenBank/DDBJ whole genome shotgun (WGS) entry which is preliminary data.</text>
</comment>
<dbReference type="RefSeq" id="WP_283344822.1">
    <property type="nucleotide sequence ID" value="NZ_JASHIF010000009.1"/>
</dbReference>
<dbReference type="InterPro" id="IPR012340">
    <property type="entry name" value="NA-bd_OB-fold"/>
</dbReference>
<sequence length="192" mass="22258">MDSYEILKSTHKVGQRISGVVIGFERFEYQDFVTYQVEVETNSKYKSILVYDSTQYDLNLTNEIVPQKGTYIEMVVKNFADQTLYLSAHPNDLDETEIKLYKDFYDLISTIKEGTKLKGKILKVNPFGIFVDLNFPFIGLIDIGHSNFNEGEKLPSDFYTWAKEGDSIDCIVSYYRFYNRQIGLGWSPDETK</sequence>
<keyword evidence="3" id="KW-1185">Reference proteome</keyword>
<proteinExistence type="predicted"/>
<dbReference type="InterPro" id="IPR003029">
    <property type="entry name" value="S1_domain"/>
</dbReference>
<dbReference type="SUPFAM" id="SSF50249">
    <property type="entry name" value="Nucleic acid-binding proteins"/>
    <property type="match status" value="1"/>
</dbReference>
<accession>A0ABT6Y9T2</accession>
<dbReference type="Proteomes" id="UP001236507">
    <property type="component" value="Unassembled WGS sequence"/>
</dbReference>
<evidence type="ECO:0000313" key="3">
    <source>
        <dbReference type="Proteomes" id="UP001236507"/>
    </source>
</evidence>
<dbReference type="EMBL" id="JASHIF010000009">
    <property type="protein sequence ID" value="MDI9859991.1"/>
    <property type="molecule type" value="Genomic_DNA"/>
</dbReference>
<dbReference type="SMART" id="SM00316">
    <property type="entry name" value="S1"/>
    <property type="match status" value="1"/>
</dbReference>
<feature type="domain" description="S1 motif" evidence="1">
    <location>
        <begin position="114"/>
        <end position="187"/>
    </location>
</feature>
<dbReference type="Gene3D" id="2.40.50.140">
    <property type="entry name" value="Nucleic acid-binding proteins"/>
    <property type="match status" value="1"/>
</dbReference>
<evidence type="ECO:0000313" key="2">
    <source>
        <dbReference type="EMBL" id="MDI9859991.1"/>
    </source>
</evidence>
<gene>
    <name evidence="2" type="ORF">QM524_12290</name>
</gene>
<evidence type="ECO:0000259" key="1">
    <source>
        <dbReference type="PROSITE" id="PS50126"/>
    </source>
</evidence>
<dbReference type="PROSITE" id="PS50126">
    <property type="entry name" value="S1"/>
    <property type="match status" value="1"/>
</dbReference>
<organism evidence="2 3">
    <name type="scientific">Flectobacillus roseus</name>
    <dbReference type="NCBI Taxonomy" id="502259"/>
    <lineage>
        <taxon>Bacteria</taxon>
        <taxon>Pseudomonadati</taxon>
        <taxon>Bacteroidota</taxon>
        <taxon>Cytophagia</taxon>
        <taxon>Cytophagales</taxon>
        <taxon>Flectobacillaceae</taxon>
        <taxon>Flectobacillus</taxon>
    </lineage>
</organism>
<name>A0ABT6Y9T2_9BACT</name>
<reference evidence="2 3" key="1">
    <citation type="submission" date="2023-05" db="EMBL/GenBank/DDBJ databases">
        <title>Novel species of genus Flectobacillus isolated from stream in China.</title>
        <authorList>
            <person name="Lu H."/>
        </authorList>
    </citation>
    <scope>NUCLEOTIDE SEQUENCE [LARGE SCALE GENOMIC DNA]</scope>
    <source>
        <strain evidence="2 3">KCTC 42575</strain>
    </source>
</reference>